<name>A0A8H7WD84_9HELO</name>
<feature type="domain" description="Azaphilone pigments biosynthesis cluster protein L N-terminal" evidence="3">
    <location>
        <begin position="250"/>
        <end position="315"/>
    </location>
</feature>
<sequence length="426" mass="46867">MADPLSIASGVLTLTVFAFQSSRALYQTVASLQNNQRTVRQLKEELEALSGALEALQETITNVNIDLAILRLPLLRCGKACEEFEALIVKCTAHSGGSKTSFRDWAKLKYMGDDIVGFKNMLAGYKSTIMIALGDANMRTSTVTLSVLKEYKDMITHTTVDLEEHLQEINDRLRAFAPPGPALSVESAAEQRQIEEERDSTQQCLEVCAQVFSHIDQLQPTVFENVSTLPGAYHVPTTKLAGHSSARLFTSDTFKICKEKISDANTKLESHLQDIDSRLRVLAFQAPQSSYEQPLDQKKIEEELDSIKQCLALCAQASAQANQERVNVFEDVSTADDSHQVLVSTIGDLISAKRIIAGARSRQWLGQMSDDSLQQMSQSHGHVNAEGPVESQADASDRFEGRHGAGFVLKADSNEKRRIGTVVTHG</sequence>
<dbReference type="AlphaFoldDB" id="A0A8H7WD84"/>
<proteinExistence type="predicted"/>
<feature type="region of interest" description="Disordered" evidence="2">
    <location>
        <begin position="375"/>
        <end position="395"/>
    </location>
</feature>
<feature type="coiled-coil region" evidence="1">
    <location>
        <begin position="29"/>
        <end position="66"/>
    </location>
</feature>
<dbReference type="InterPro" id="IPR031348">
    <property type="entry name" value="PigL_N"/>
</dbReference>
<dbReference type="OrthoDB" id="3546600at2759"/>
<organism evidence="4 5">
    <name type="scientific">Cadophora malorum</name>
    <dbReference type="NCBI Taxonomy" id="108018"/>
    <lineage>
        <taxon>Eukaryota</taxon>
        <taxon>Fungi</taxon>
        <taxon>Dikarya</taxon>
        <taxon>Ascomycota</taxon>
        <taxon>Pezizomycotina</taxon>
        <taxon>Leotiomycetes</taxon>
        <taxon>Helotiales</taxon>
        <taxon>Ploettnerulaceae</taxon>
        <taxon>Cadophora</taxon>
    </lineage>
</organism>
<reference evidence="4" key="1">
    <citation type="submission" date="2021-02" db="EMBL/GenBank/DDBJ databases">
        <title>Genome sequence Cadophora malorum strain M34.</title>
        <authorList>
            <person name="Stefanovic E."/>
            <person name="Vu D."/>
            <person name="Scully C."/>
            <person name="Dijksterhuis J."/>
            <person name="Roader J."/>
            <person name="Houbraken J."/>
        </authorList>
    </citation>
    <scope>NUCLEOTIDE SEQUENCE</scope>
    <source>
        <strain evidence="4">M34</strain>
    </source>
</reference>
<comment type="caution">
    <text evidence="4">The sequence shown here is derived from an EMBL/GenBank/DDBJ whole genome shotgun (WGS) entry which is preliminary data.</text>
</comment>
<accession>A0A8H7WD84</accession>
<gene>
    <name evidence="4" type="ORF">IFR04_004258</name>
</gene>
<dbReference type="Proteomes" id="UP000664132">
    <property type="component" value="Unassembled WGS sequence"/>
</dbReference>
<keyword evidence="5" id="KW-1185">Reference proteome</keyword>
<protein>
    <recommendedName>
        <fullName evidence="3">Azaphilone pigments biosynthesis cluster protein L N-terminal domain-containing protein</fullName>
    </recommendedName>
</protein>
<dbReference type="Pfam" id="PF17111">
    <property type="entry name" value="PigL_N"/>
    <property type="match status" value="2"/>
</dbReference>
<keyword evidence="1" id="KW-0175">Coiled coil</keyword>
<evidence type="ECO:0000256" key="2">
    <source>
        <dbReference type="SAM" id="MobiDB-lite"/>
    </source>
</evidence>
<evidence type="ECO:0000259" key="3">
    <source>
        <dbReference type="Pfam" id="PF17111"/>
    </source>
</evidence>
<feature type="domain" description="Azaphilone pigments biosynthesis cluster protein L N-terminal" evidence="3">
    <location>
        <begin position="2"/>
        <end position="209"/>
    </location>
</feature>
<dbReference type="EMBL" id="JAFJYH010000046">
    <property type="protein sequence ID" value="KAG4422637.1"/>
    <property type="molecule type" value="Genomic_DNA"/>
</dbReference>
<evidence type="ECO:0000256" key="1">
    <source>
        <dbReference type="SAM" id="Coils"/>
    </source>
</evidence>
<evidence type="ECO:0000313" key="5">
    <source>
        <dbReference type="Proteomes" id="UP000664132"/>
    </source>
</evidence>
<evidence type="ECO:0000313" key="4">
    <source>
        <dbReference type="EMBL" id="KAG4422637.1"/>
    </source>
</evidence>